<evidence type="ECO:0000313" key="3">
    <source>
        <dbReference type="Proteomes" id="UP000664109"/>
    </source>
</evidence>
<dbReference type="Proteomes" id="UP000664109">
    <property type="component" value="Unassembled WGS sequence"/>
</dbReference>
<dbReference type="InterPro" id="IPR010982">
    <property type="entry name" value="Lambda_DNA-bd_dom_sf"/>
</dbReference>
<sequence length="307" mass="33698">MLHAVPSPPAEVPQAPAQIMTGLYLQCLREAYRIGLEEAALTVRVSPAAVSRWERAHSPIRPDALTTLLRHYGVADDELDFMVRSLPPLDDNHSRYETQGSCRSTAHDRWADVAGDEAAARLISLMRSATTVVQYCMVVPVRLRTRDYQQALLDPAVCISPDEPAPGLPAWVHHVPWASDQRWTVLLDETVLTRGRRARPATLASQLRHLANLTAQETPTGPGATIRILPLSEVLFIQSVGPAAEVTLHGHRMVVRNSLFPCYETGSRTARVISAGLREAADAAWSRDATHGALMSAAEDMERKSIS</sequence>
<gene>
    <name evidence="2" type="ORF">JE024_39615</name>
</gene>
<accession>A0ABS2V4N6</accession>
<dbReference type="EMBL" id="JAFEJA010000003">
    <property type="protein sequence ID" value="MBM9624644.1"/>
    <property type="molecule type" value="Genomic_DNA"/>
</dbReference>
<protein>
    <submittedName>
        <fullName evidence="2">Helix-turn-helix transcriptional regulator</fullName>
    </submittedName>
</protein>
<dbReference type="SMART" id="SM00530">
    <property type="entry name" value="HTH_XRE"/>
    <property type="match status" value="1"/>
</dbReference>
<feature type="domain" description="HTH cro/C1-type" evidence="1">
    <location>
        <begin position="28"/>
        <end position="79"/>
    </location>
</feature>
<dbReference type="RefSeq" id="WP_205378798.1">
    <property type="nucleotide sequence ID" value="NZ_JAFEJA010000003.1"/>
</dbReference>
<dbReference type="InterPro" id="IPR001387">
    <property type="entry name" value="Cro/C1-type_HTH"/>
</dbReference>
<name>A0ABS2V4N6_9ACTN</name>
<dbReference type="Pfam" id="PF13560">
    <property type="entry name" value="HTH_31"/>
    <property type="match status" value="1"/>
</dbReference>
<keyword evidence="2" id="KW-0614">Plasmid</keyword>
<dbReference type="Gene3D" id="1.10.260.40">
    <property type="entry name" value="lambda repressor-like DNA-binding domains"/>
    <property type="match status" value="1"/>
</dbReference>
<evidence type="ECO:0000259" key="1">
    <source>
        <dbReference type="PROSITE" id="PS50943"/>
    </source>
</evidence>
<dbReference type="InterPro" id="IPR043917">
    <property type="entry name" value="DUF5753"/>
</dbReference>
<dbReference type="PROSITE" id="PS50943">
    <property type="entry name" value="HTH_CROC1"/>
    <property type="match status" value="1"/>
</dbReference>
<proteinExistence type="predicted"/>
<evidence type="ECO:0000313" key="2">
    <source>
        <dbReference type="EMBL" id="MBM9624644.1"/>
    </source>
</evidence>
<organism evidence="2 3">
    <name type="scientific">Streptomyces zhihengii</name>
    <dbReference type="NCBI Taxonomy" id="1818004"/>
    <lineage>
        <taxon>Bacteria</taxon>
        <taxon>Bacillati</taxon>
        <taxon>Actinomycetota</taxon>
        <taxon>Actinomycetes</taxon>
        <taxon>Kitasatosporales</taxon>
        <taxon>Streptomycetaceae</taxon>
        <taxon>Streptomyces</taxon>
    </lineage>
</organism>
<dbReference type="Pfam" id="PF19054">
    <property type="entry name" value="DUF5753"/>
    <property type="match status" value="1"/>
</dbReference>
<dbReference type="SUPFAM" id="SSF47413">
    <property type="entry name" value="lambda repressor-like DNA-binding domains"/>
    <property type="match status" value="1"/>
</dbReference>
<comment type="caution">
    <text evidence="2">The sequence shown here is derived from an EMBL/GenBank/DDBJ whole genome shotgun (WGS) entry which is preliminary data.</text>
</comment>
<geneLocation type="plasmid" evidence="2">
    <name>unnamed1</name>
</geneLocation>
<reference evidence="2 3" key="1">
    <citation type="journal article" date="2016" name="Arch. Microbiol.">
        <title>Streptomyces zhihengii sp. nov., isolated from rhizospheric soil of Psammosilene tunicoides.</title>
        <authorList>
            <person name="Huang M.J."/>
            <person name="Fei J.J."/>
            <person name="Salam N."/>
            <person name="Kim C.J."/>
            <person name="Hozzein W.N."/>
            <person name="Xiao M."/>
            <person name="Huang H.Q."/>
            <person name="Li W.J."/>
        </authorList>
    </citation>
    <scope>NUCLEOTIDE SEQUENCE [LARGE SCALE GENOMIC DNA]</scope>
    <source>
        <strain evidence="2 3">YIM T102</strain>
    </source>
</reference>
<dbReference type="CDD" id="cd00093">
    <property type="entry name" value="HTH_XRE"/>
    <property type="match status" value="1"/>
</dbReference>
<keyword evidence="3" id="KW-1185">Reference proteome</keyword>